<keyword evidence="3" id="KW-1185">Reference proteome</keyword>
<dbReference type="Pfam" id="PF14905">
    <property type="entry name" value="OMP_b-brl_3"/>
    <property type="match status" value="1"/>
</dbReference>
<dbReference type="OrthoDB" id="1682379at2"/>
<gene>
    <name evidence="2" type="ordered locus">Lbys_2831</name>
</gene>
<dbReference type="RefSeq" id="WP_013409525.1">
    <property type="nucleotide sequence ID" value="NC_014655.1"/>
</dbReference>
<reference evidence="2 3" key="2">
    <citation type="journal article" date="2011" name="Stand. Genomic Sci.">
        <title>Complete genome sequence of Leadbetterella byssophila type strain (4M15).</title>
        <authorList>
            <person name="Abt B."/>
            <person name="Teshima H."/>
            <person name="Lucas S."/>
            <person name="Lapidus A."/>
            <person name="Del Rio T.G."/>
            <person name="Nolan M."/>
            <person name="Tice H."/>
            <person name="Cheng J.F."/>
            <person name="Pitluck S."/>
            <person name="Liolios K."/>
            <person name="Pagani I."/>
            <person name="Ivanova N."/>
            <person name="Mavromatis K."/>
            <person name="Pati A."/>
            <person name="Tapia R."/>
            <person name="Han C."/>
            <person name="Goodwin L."/>
            <person name="Chen A."/>
            <person name="Palaniappan K."/>
            <person name="Land M."/>
            <person name="Hauser L."/>
            <person name="Chang Y.J."/>
            <person name="Jeffries C.D."/>
            <person name="Rohde M."/>
            <person name="Goker M."/>
            <person name="Tindall B.J."/>
            <person name="Detter J.C."/>
            <person name="Woyke T."/>
            <person name="Bristow J."/>
            <person name="Eisen J.A."/>
            <person name="Markowitz V."/>
            <person name="Hugenholtz P."/>
            <person name="Klenk H.P."/>
            <person name="Kyrpides N.C."/>
        </authorList>
    </citation>
    <scope>NUCLEOTIDE SEQUENCE [LARGE SCALE GENOMIC DNA]</scope>
    <source>
        <strain evidence="3">DSM 17132 / JCM 16389 / KACC 11308 / NBRC 106382 / 4M15</strain>
    </source>
</reference>
<dbReference type="AlphaFoldDB" id="E4RRG0"/>
<keyword evidence="2" id="KW-0675">Receptor</keyword>
<proteinExistence type="predicted"/>
<feature type="domain" description="Outer membrane protein beta-barrel" evidence="1">
    <location>
        <begin position="447"/>
        <end position="900"/>
    </location>
</feature>
<dbReference type="KEGG" id="lby:Lbys_2831"/>
<evidence type="ECO:0000313" key="3">
    <source>
        <dbReference type="Proteomes" id="UP000007435"/>
    </source>
</evidence>
<dbReference type="STRING" id="649349.Lbys_2831"/>
<dbReference type="Proteomes" id="UP000007435">
    <property type="component" value="Chromosome"/>
</dbReference>
<protein>
    <submittedName>
        <fullName evidence="2">TonB-dependent receptor</fullName>
    </submittedName>
</protein>
<reference key="1">
    <citation type="submission" date="2010-11" db="EMBL/GenBank/DDBJ databases">
        <title>The complete genome of Leadbetterella byssophila DSM 17132.</title>
        <authorList>
            <consortium name="US DOE Joint Genome Institute (JGI-PGF)"/>
            <person name="Lucas S."/>
            <person name="Copeland A."/>
            <person name="Lapidus A."/>
            <person name="Glavina del Rio T."/>
            <person name="Dalin E."/>
            <person name="Tice H."/>
            <person name="Bruce D."/>
            <person name="Goodwin L."/>
            <person name="Pitluck S."/>
            <person name="Kyrpides N."/>
            <person name="Mavromatis K."/>
            <person name="Ivanova N."/>
            <person name="Teshima H."/>
            <person name="Brettin T."/>
            <person name="Detter J.C."/>
            <person name="Han C."/>
            <person name="Tapia R."/>
            <person name="Land M."/>
            <person name="Hauser L."/>
            <person name="Markowitz V."/>
            <person name="Cheng J.-F."/>
            <person name="Hugenholtz P."/>
            <person name="Woyke T."/>
            <person name="Wu D."/>
            <person name="Tindall B."/>
            <person name="Pomrenke H.G."/>
            <person name="Brambilla E."/>
            <person name="Klenk H.-P."/>
            <person name="Eisen J.A."/>
        </authorList>
    </citation>
    <scope>NUCLEOTIDE SEQUENCE [LARGE SCALE GENOMIC DNA]</scope>
    <source>
        <strain>DSM 17132</strain>
    </source>
</reference>
<dbReference type="InterPro" id="IPR041700">
    <property type="entry name" value="OMP_b-brl_3"/>
</dbReference>
<dbReference type="EMBL" id="CP002305">
    <property type="protein sequence ID" value="ADQ18493.1"/>
    <property type="molecule type" value="Genomic_DNA"/>
</dbReference>
<organism evidence="2 3">
    <name type="scientific">Leadbetterella byssophila (strain DSM 17132 / JCM 16389 / KACC 11308 / NBRC 106382 / 4M15)</name>
    <dbReference type="NCBI Taxonomy" id="649349"/>
    <lineage>
        <taxon>Bacteria</taxon>
        <taxon>Pseudomonadati</taxon>
        <taxon>Bacteroidota</taxon>
        <taxon>Cytophagia</taxon>
        <taxon>Cytophagales</taxon>
        <taxon>Leadbetterellaceae</taxon>
        <taxon>Leadbetterella</taxon>
    </lineage>
</organism>
<accession>E4RRG0</accession>
<evidence type="ECO:0000313" key="2">
    <source>
        <dbReference type="EMBL" id="ADQ18493.1"/>
    </source>
</evidence>
<sequence length="915" mass="101523">MKNLITLVLAFVLHYSVQGQVVKGQVKGRDGSTLVNSTVMFLDTKDSTMLSFAKTKENGLFEIKKPAKEEAILQVSYVGYEKFMLYLNLSTLADDLGVITLDSASKELAELVIKGEKAAVEIKKDTVEFNASSFKVQENAMAEDLLKRMPGMEVDRDGSVTAQGKSVTRVLVEGKEFFGRDPKMATKNIPADAIDKVQLFDKKSDRAEFTGIDDGEEETTINLVLKENKKNLGFGRVNAGLGADANKDLRYNVGGTYSSFKNGNQLSFVGNANNVNQMSFSNNEFSMIGVGRGGGGISFGGGGMAGSARSGLMRNISGGVNFNNKLSQKTELNGSYNYTNSNTYVTRDGSSQSVIGNLETSGNSSSIQDSDSQMHRLNFTLNSKLNDKNSIRWTNRLDFRDNSNLTESEDAEYIRATEQLRNSTSRVNTTEGNSIGFTSQALYQLAFAKKGRTLTTNLTFGLNNSNNDGRLLSNNGLFDAATGTIQYTLLNQINTQKSDRTSMGAEFSYTEPLNTRNFVEVNYSFQKVANDLDKEVFNVKETGNTLDSTLSNKYNNDYFYNRAGLSYRMSYEKWNANFGAAIQDSRLEGNLILRNELIKKRFTNPVFTGRLRYSFTSAKSMDLSYNTSVSEPSITQLSPVPDNSNPLNIYVGNPDLKPQYAQRMNVNYRSFNQLNFTSFFVAMGLNYTSDNITDSVTVDNETLARIRKPINYGDNLSFNGVANYGFRIRPISTRFSITSSFNVGRSQTLINNLDNITNTFMNTNSVRADITPGDNLILGLSARVSFNNTTYSQNSQLNPNYVNQGYTGDLEWKLGNLFTLNSTMDYSIYKYATSDEVQRVPLWNAAIFKSILKGKKAEIRFSVNDILGRNRTISQSASGNTFSETRTNALGRYFLFTFTYNINGGVPSMGRPMGR</sequence>
<dbReference type="SUPFAM" id="SSF56935">
    <property type="entry name" value="Porins"/>
    <property type="match status" value="1"/>
</dbReference>
<evidence type="ECO:0000259" key="1">
    <source>
        <dbReference type="Pfam" id="PF14905"/>
    </source>
</evidence>
<dbReference type="eggNOG" id="COG1629">
    <property type="taxonomic scope" value="Bacteria"/>
</dbReference>
<name>E4RRG0_LEAB4</name>
<dbReference type="HOGENOM" id="CLU_012729_0_1_10"/>